<reference evidence="6" key="1">
    <citation type="submission" date="2025-08" db="UniProtKB">
        <authorList>
            <consortium name="RefSeq"/>
        </authorList>
    </citation>
    <scope>IDENTIFICATION</scope>
    <source>
        <tissue evidence="6">Gonads</tissue>
    </source>
</reference>
<evidence type="ECO:0000313" key="5">
    <source>
        <dbReference type="Proteomes" id="UP000504635"/>
    </source>
</evidence>
<dbReference type="Gene3D" id="1.10.10.200">
    <property type="match status" value="1"/>
</dbReference>
<dbReference type="InParanoid" id="A0A6J2X4K1"/>
<dbReference type="InterPro" id="IPR017856">
    <property type="entry name" value="Integrase-like_N"/>
</dbReference>
<feature type="domain" description="TACO1/YebC-like N-terminal" evidence="4">
    <location>
        <begin position="23"/>
        <end position="93"/>
    </location>
</feature>
<dbReference type="Pfam" id="PF01709">
    <property type="entry name" value="Transcrip_reg"/>
    <property type="match status" value="1"/>
</dbReference>
<evidence type="ECO:0000259" key="4">
    <source>
        <dbReference type="Pfam" id="PF20772"/>
    </source>
</evidence>
<organism evidence="5 6">
    <name type="scientific">Sitophilus oryzae</name>
    <name type="common">Rice weevil</name>
    <name type="synonym">Curculio oryzae</name>
    <dbReference type="NCBI Taxonomy" id="7048"/>
    <lineage>
        <taxon>Eukaryota</taxon>
        <taxon>Metazoa</taxon>
        <taxon>Ecdysozoa</taxon>
        <taxon>Arthropoda</taxon>
        <taxon>Hexapoda</taxon>
        <taxon>Insecta</taxon>
        <taxon>Pterygota</taxon>
        <taxon>Neoptera</taxon>
        <taxon>Endopterygota</taxon>
        <taxon>Coleoptera</taxon>
        <taxon>Polyphaga</taxon>
        <taxon>Cucujiformia</taxon>
        <taxon>Curculionidae</taxon>
        <taxon>Dryophthorinae</taxon>
        <taxon>Sitophilus</taxon>
    </lineage>
</organism>
<evidence type="ECO:0000256" key="1">
    <source>
        <dbReference type="ARBA" id="ARBA00004173"/>
    </source>
</evidence>
<dbReference type="RefSeq" id="XP_030746093.1">
    <property type="nucleotide sequence ID" value="XM_030890233.1"/>
</dbReference>
<dbReference type="InterPro" id="IPR048300">
    <property type="entry name" value="TACO1_YebC-like_2nd/3rd_dom"/>
</dbReference>
<dbReference type="Proteomes" id="UP000504635">
    <property type="component" value="Unplaced"/>
</dbReference>
<gene>
    <name evidence="6" type="primary">LOC115874931</name>
</gene>
<proteinExistence type="inferred from homology"/>
<keyword evidence="5" id="KW-1185">Reference proteome</keyword>
<sequence length="264" mass="30261">MQRSIFCRSYNLSLVLKRHAGHSKWANIKHIKGIKDAEKNVNFTKLSRQIKVAVQEGGSLDPNSNIKLQQVIDQCKRFNMPHTTLQSVLKSCQSDKSNARYHLIEIKGPGSSIILCELFTNNLHLIKQHMSSVLRKHQSKYSDGGAIHIFEEKGIILAENSKLSQTPKEELMEQATEHAIESNAEEVNYLEDNVLEFVCSKTYFMQTQDLLETMGYKILNASVDYIPFKTQDLGTSDYEMYEKLIKKLEEFPEVLRTFDNVNVS</sequence>
<accession>A0A6J2X4K1</accession>
<dbReference type="PANTHER" id="PTHR12532">
    <property type="entry name" value="TRANSLATIONAL ACTIVATOR OF CYTOCHROME C OXIDASE 1"/>
    <property type="match status" value="1"/>
</dbReference>
<dbReference type="FunFam" id="1.10.10.200:FF:000002">
    <property type="entry name" value="Probable transcriptional regulatory protein CLM62_37755"/>
    <property type="match status" value="1"/>
</dbReference>
<dbReference type="KEGG" id="soy:115874931"/>
<dbReference type="InterPro" id="IPR029072">
    <property type="entry name" value="YebC-like"/>
</dbReference>
<dbReference type="GeneID" id="115874931"/>
<dbReference type="FunCoup" id="A0A6J2X4K1">
    <property type="interactions" value="543"/>
</dbReference>
<dbReference type="PANTHER" id="PTHR12532:SF0">
    <property type="entry name" value="TRANSLATIONAL ACTIVATOR OF CYTOCHROME C OXIDASE 1"/>
    <property type="match status" value="1"/>
</dbReference>
<dbReference type="GO" id="GO:0005739">
    <property type="term" value="C:mitochondrion"/>
    <property type="evidence" value="ECO:0007669"/>
    <property type="project" value="UniProtKB-SubCell"/>
</dbReference>
<dbReference type="Gene3D" id="3.30.70.980">
    <property type="match status" value="2"/>
</dbReference>
<dbReference type="SUPFAM" id="SSF75625">
    <property type="entry name" value="YebC-like"/>
    <property type="match status" value="1"/>
</dbReference>
<dbReference type="InterPro" id="IPR002876">
    <property type="entry name" value="Transcrip_reg_TACO1-like"/>
</dbReference>
<evidence type="ECO:0000256" key="2">
    <source>
        <dbReference type="ARBA" id="ARBA00008724"/>
    </source>
</evidence>
<dbReference type="InterPro" id="IPR049083">
    <property type="entry name" value="TACO1_YebC_N"/>
</dbReference>
<comment type="similarity">
    <text evidence="2">Belongs to the TACO1 family.</text>
</comment>
<dbReference type="AlphaFoldDB" id="A0A6J2X4K1"/>
<dbReference type="InterPro" id="IPR026564">
    <property type="entry name" value="Transcrip_reg_TACO1-like_dom3"/>
</dbReference>
<name>A0A6J2X4K1_SITOR</name>
<feature type="domain" description="TACO1/YebC-like second and third" evidence="3">
    <location>
        <begin position="103"/>
        <end position="261"/>
    </location>
</feature>
<dbReference type="Pfam" id="PF20772">
    <property type="entry name" value="TACO1_YebC_N"/>
    <property type="match status" value="1"/>
</dbReference>
<evidence type="ECO:0000259" key="3">
    <source>
        <dbReference type="Pfam" id="PF01709"/>
    </source>
</evidence>
<dbReference type="OrthoDB" id="2017544at2759"/>
<protein>
    <submittedName>
        <fullName evidence="6">Uncharacterized protein LOC115874931</fullName>
    </submittedName>
</protein>
<evidence type="ECO:0000313" key="6">
    <source>
        <dbReference type="RefSeq" id="XP_030746093.1"/>
    </source>
</evidence>
<comment type="subcellular location">
    <subcellularLocation>
        <location evidence="1">Mitochondrion</location>
    </subcellularLocation>
</comment>